<evidence type="ECO:0008006" key="7">
    <source>
        <dbReference type="Google" id="ProtNLM"/>
    </source>
</evidence>
<evidence type="ECO:0000256" key="1">
    <source>
        <dbReference type="SAM" id="MobiDB-lite"/>
    </source>
</evidence>
<feature type="signal peptide" evidence="2">
    <location>
        <begin position="1"/>
        <end position="16"/>
    </location>
</feature>
<evidence type="ECO:0000313" key="3">
    <source>
        <dbReference type="EMBL" id="PCD00499.1"/>
    </source>
</evidence>
<dbReference type="EMBL" id="CP033116">
    <property type="protein sequence ID" value="QFY55202.1"/>
    <property type="molecule type" value="Genomic_DNA"/>
</dbReference>
<organism evidence="3 5">
    <name type="scientific">Halopseudomonas pelagia</name>
    <dbReference type="NCBI Taxonomy" id="553151"/>
    <lineage>
        <taxon>Bacteria</taxon>
        <taxon>Pseudomonadati</taxon>
        <taxon>Pseudomonadota</taxon>
        <taxon>Gammaproteobacteria</taxon>
        <taxon>Pseudomonadales</taxon>
        <taxon>Pseudomonadaceae</taxon>
        <taxon>Halopseudomonas</taxon>
    </lineage>
</organism>
<evidence type="ECO:0000313" key="5">
    <source>
        <dbReference type="Proteomes" id="UP000243750"/>
    </source>
</evidence>
<dbReference type="RefSeq" id="WP_096345453.1">
    <property type="nucleotide sequence ID" value="NZ_CP033116.1"/>
</dbReference>
<sequence>MKNLIILFLFSLVATACTFESDNEQGNNQRAPSERNEVPSDKARQASELMSQANGHIQSRQYQQALTDAEAALEIVPEQAENRFLYCMLQERVNDSMPGGKACYAKVVEELSQNSDSPCEANLNCVVADLMAEGDHSLKRKEHFLSLPASDAESEVHHYLLDDFERDRYLHMILP</sequence>
<dbReference type="AlphaFoldDB" id="A0AA91U508"/>
<feature type="chain" id="PRO_5041686771" description="Tetratricopeptide repeat protein" evidence="2">
    <location>
        <begin position="17"/>
        <end position="175"/>
    </location>
</feature>
<dbReference type="PROSITE" id="PS51257">
    <property type="entry name" value="PROKAR_LIPOPROTEIN"/>
    <property type="match status" value="1"/>
</dbReference>
<proteinExistence type="predicted"/>
<accession>A0AA91U508</accession>
<evidence type="ECO:0000313" key="4">
    <source>
        <dbReference type="EMBL" id="QFY55202.1"/>
    </source>
</evidence>
<reference evidence="4 6" key="2">
    <citation type="submission" date="2018-10" db="EMBL/GenBank/DDBJ databases">
        <title>Complete genome sequence of Pseudomonas pelagia strain Kongs-67.</title>
        <authorList>
            <person name="Sinha R.K."/>
            <person name="Krishnan K."/>
        </authorList>
    </citation>
    <scope>NUCLEOTIDE SEQUENCE [LARGE SCALE GENOMIC DNA]</scope>
    <source>
        <strain evidence="4 6">Kongs-67</strain>
    </source>
</reference>
<evidence type="ECO:0000313" key="6">
    <source>
        <dbReference type="Proteomes" id="UP000344571"/>
    </source>
</evidence>
<dbReference type="Proteomes" id="UP000344571">
    <property type="component" value="Chromosome"/>
</dbReference>
<reference evidence="3 5" key="1">
    <citation type="submission" date="2017-09" db="EMBL/GenBank/DDBJ databases">
        <title>Bacterial and phytoplankton interrelationship in Kongsfjorden, an Arctic fjord.</title>
        <authorList>
            <person name="Sinha R."/>
            <person name="Krishnan K."/>
        </authorList>
    </citation>
    <scope>NUCLEOTIDE SEQUENCE [LARGE SCALE GENOMIC DNA]</scope>
    <source>
        <strain evidence="3 5">58</strain>
    </source>
</reference>
<keyword evidence="2" id="KW-0732">Signal</keyword>
<dbReference type="Proteomes" id="UP000243750">
    <property type="component" value="Unassembled WGS sequence"/>
</dbReference>
<name>A0AA91U508_9GAMM</name>
<evidence type="ECO:0000256" key="2">
    <source>
        <dbReference type="SAM" id="SignalP"/>
    </source>
</evidence>
<gene>
    <name evidence="3" type="ORF">CO192_04735</name>
    <name evidence="4" type="ORF">EAO82_01700</name>
</gene>
<feature type="region of interest" description="Disordered" evidence="1">
    <location>
        <begin position="22"/>
        <end position="42"/>
    </location>
</feature>
<dbReference type="EMBL" id="NWMT01000063">
    <property type="protein sequence ID" value="PCD00499.1"/>
    <property type="molecule type" value="Genomic_DNA"/>
</dbReference>
<feature type="compositionally biased region" description="Basic and acidic residues" evidence="1">
    <location>
        <begin position="32"/>
        <end position="42"/>
    </location>
</feature>
<protein>
    <recommendedName>
        <fullName evidence="7">Tetratricopeptide repeat protein</fullName>
    </recommendedName>
</protein>
<keyword evidence="6" id="KW-1185">Reference proteome</keyword>
<feature type="compositionally biased region" description="Polar residues" evidence="1">
    <location>
        <begin position="22"/>
        <end position="31"/>
    </location>
</feature>